<evidence type="ECO:0000256" key="5">
    <source>
        <dbReference type="ARBA" id="ARBA00032875"/>
    </source>
</evidence>
<dbReference type="Pfam" id="PF23562">
    <property type="entry name" value="AMP-binding_C_3"/>
    <property type="match status" value="1"/>
</dbReference>
<sequence>MQEFHTPAEYDIAPGETCLTAMLDTARRYPHGVMFTRPANFEWVNVTSAEFVAEVYAVAKGLLASGVQAGDRVALISATRYEWSLLDFAIWAAGAVSVPVYPSSSLSQMQWIIEDSGAVLAITETRDHTELISHLVLREDGTPGLQDSPSQLRRVLEINSSAIATLKFEGREIPSEEIDARIAHTGTDDLASLVYTSGTTGRPKGCRLTHRNWLAEVRGILTAPVGGISRPGTRALTFLPMAHVLARAVSLALVVGGATQNHWSDFSTLSVEFARSRPNLILGVPRVFEKVRNSAAGKAADAGPLKAKIFERAEKTAIEYSRALDMPEGPSRALVAKRKLYDKLVYSKIRAAVGDSVKYCITGGSAMSHDLLHFFRGIGIPIYEGYGLTETAAAAAVDFEDQKIGSVGRPLGGVTIRINDAGEILIKGPILFDGYWNNDEATAESMEDGWYNTGDLGELLDTGHLVITGRKKDLIVTAGGKNVSPGPMEDSLRAHPLISQAMVVGDGKPFIGLLVTLDEDALQRWKLNHNIPEGKSIQDLATDPALRAEIQDAINIVNATVSHAEGIRKFYILDRDLSEEENELTPTMKVKRNVVTQRYVEAIDHLYKR</sequence>
<evidence type="ECO:0000256" key="2">
    <source>
        <dbReference type="ARBA" id="ARBA00022598"/>
    </source>
</evidence>
<name>A0A6B8VMH7_9CORY</name>
<dbReference type="EMBL" id="CP046453">
    <property type="protein sequence ID" value="QGU05203.1"/>
    <property type="molecule type" value="Genomic_DNA"/>
</dbReference>
<dbReference type="SUPFAM" id="SSF56801">
    <property type="entry name" value="Acetyl-CoA synthetase-like"/>
    <property type="match status" value="1"/>
</dbReference>
<dbReference type="Pfam" id="PF00501">
    <property type="entry name" value="AMP-binding"/>
    <property type="match status" value="1"/>
</dbReference>
<accession>A0A6B8VMH7</accession>
<evidence type="ECO:0000256" key="3">
    <source>
        <dbReference type="ARBA" id="ARBA00022832"/>
    </source>
</evidence>
<dbReference type="Proteomes" id="UP000425178">
    <property type="component" value="Chromosome"/>
</dbReference>
<feature type="domain" description="AMP-dependent synthetase/ligase" evidence="6">
    <location>
        <begin position="25"/>
        <end position="436"/>
    </location>
</feature>
<dbReference type="PROSITE" id="PS00455">
    <property type="entry name" value="AMP_BINDING"/>
    <property type="match status" value="1"/>
</dbReference>
<dbReference type="InterPro" id="IPR000873">
    <property type="entry name" value="AMP-dep_synth/lig_dom"/>
</dbReference>
<evidence type="ECO:0000256" key="1">
    <source>
        <dbReference type="ARBA" id="ARBA00006432"/>
    </source>
</evidence>
<keyword evidence="3" id="KW-0276">Fatty acid metabolism</keyword>
<comment type="similarity">
    <text evidence="1">Belongs to the ATP-dependent AMP-binding enzyme family.</text>
</comment>
<dbReference type="GO" id="GO:0016020">
    <property type="term" value="C:membrane"/>
    <property type="evidence" value="ECO:0007669"/>
    <property type="project" value="TreeGrafter"/>
</dbReference>
<dbReference type="Gene3D" id="3.40.50.12780">
    <property type="entry name" value="N-terminal domain of ligase-like"/>
    <property type="match status" value="1"/>
</dbReference>
<dbReference type="CDD" id="cd05907">
    <property type="entry name" value="VL_LC_FACS_like"/>
    <property type="match status" value="1"/>
</dbReference>
<protein>
    <recommendedName>
        <fullName evidence="5">Acyl-CoA synthetase</fullName>
    </recommendedName>
</protein>
<dbReference type="InterPro" id="IPR020845">
    <property type="entry name" value="AMP-binding_CS"/>
</dbReference>
<dbReference type="AlphaFoldDB" id="A0A6B8VMH7"/>
<keyword evidence="4" id="KW-0443">Lipid metabolism</keyword>
<keyword evidence="8" id="KW-1185">Reference proteome</keyword>
<gene>
    <name evidence="7" type="ORF">CETAM_09770</name>
</gene>
<reference evidence="7 8" key="1">
    <citation type="journal article" date="2021" name="Int. J. Syst. Evol. Microbiol.">
        <title>Classification of three corynebacterial strains isolated from a small paddock in North Rhine-Westphalia: proposal of &lt;i&gt;Corynebacterium kalinowskii&lt;/i&gt; sp. nov., &lt;i&gt;Corynebacterium comes&lt;/i&gt; sp. nov. and &lt;i&gt;Corynebacterium occultum&lt;/i&gt; sp. nov.</title>
        <authorList>
            <person name="Schaffert L."/>
            <person name="Ruwe M."/>
            <person name="Milse J."/>
            <person name="Hanuschka K."/>
            <person name="Ortseifen V."/>
            <person name="Droste J."/>
            <person name="Brandt D."/>
            <person name="Schl L."/>
            <person name="Kutter Y."/>
            <person name="Vinke S."/>
            <person name="Vieh P."/>
            <person name="Jacob L."/>
            <person name="L N.C."/>
            <person name="Schulte-Berndt E."/>
            <person name="Hain C."/>
            <person name="Linder M."/>
            <person name="Schmidt P."/>
            <person name="Wollenschl L."/>
            <person name="Luttermann T."/>
            <person name="Thieme E."/>
            <person name="Hassa J."/>
            <person name="Haak M."/>
            <person name="Wittchen M."/>
            <person name="Mentz A."/>
            <person name="Persicke M."/>
            <person name="Busche T."/>
            <person name="R C."/>
        </authorList>
    </citation>
    <scope>NUCLEOTIDE SEQUENCE [LARGE SCALE GENOMIC DNA]</scope>
    <source>
        <strain evidence="7 8">2019</strain>
    </source>
</reference>
<keyword evidence="2 7" id="KW-0436">Ligase</keyword>
<evidence type="ECO:0000313" key="7">
    <source>
        <dbReference type="EMBL" id="QGU05203.1"/>
    </source>
</evidence>
<dbReference type="PANTHER" id="PTHR43272">
    <property type="entry name" value="LONG-CHAIN-FATTY-ACID--COA LIGASE"/>
    <property type="match status" value="1"/>
</dbReference>
<dbReference type="KEGG" id="ccoe:CETAM_09770"/>
<evidence type="ECO:0000313" key="8">
    <source>
        <dbReference type="Proteomes" id="UP000425178"/>
    </source>
</evidence>
<dbReference type="InterPro" id="IPR042099">
    <property type="entry name" value="ANL_N_sf"/>
</dbReference>
<proteinExistence type="inferred from homology"/>
<evidence type="ECO:0000256" key="4">
    <source>
        <dbReference type="ARBA" id="ARBA00023098"/>
    </source>
</evidence>
<dbReference type="GO" id="GO:0004467">
    <property type="term" value="F:long-chain fatty acid-CoA ligase activity"/>
    <property type="evidence" value="ECO:0007669"/>
    <property type="project" value="TreeGrafter"/>
</dbReference>
<organism evidence="7 8">
    <name type="scientific">Corynebacterium comes</name>
    <dbReference type="NCBI Taxonomy" id="2675218"/>
    <lineage>
        <taxon>Bacteria</taxon>
        <taxon>Bacillati</taxon>
        <taxon>Actinomycetota</taxon>
        <taxon>Actinomycetes</taxon>
        <taxon>Mycobacteriales</taxon>
        <taxon>Corynebacteriaceae</taxon>
        <taxon>Corynebacterium</taxon>
    </lineage>
</organism>
<dbReference type="RefSeq" id="WP_231587446.1">
    <property type="nucleotide sequence ID" value="NZ_CP046453.1"/>
</dbReference>
<evidence type="ECO:0000259" key="6">
    <source>
        <dbReference type="Pfam" id="PF00501"/>
    </source>
</evidence>
<dbReference type="PANTHER" id="PTHR43272:SF32">
    <property type="entry name" value="AMP-DEPENDENT SYNTHETASE_LIGASE DOMAIN-CONTAINING PROTEIN"/>
    <property type="match status" value="1"/>
</dbReference>